<evidence type="ECO:0000313" key="1">
    <source>
        <dbReference type="EMBL" id="GAB58693.1"/>
    </source>
</evidence>
<protein>
    <submittedName>
        <fullName evidence="1">Uncharacterized protein</fullName>
    </submittedName>
</protein>
<accession>I1DXB5</accession>
<reference evidence="1 2" key="1">
    <citation type="journal article" date="2012" name="J. Bacteriol.">
        <title>Genome Sequence of the Protease-Producing Bacterium Rheinheimera nanhaiensis E407-8T, Isolated from Deep-Sea Sediment of the South China Sea.</title>
        <authorList>
            <person name="Zhang X.-Y."/>
            <person name="Zhang Y.-J."/>
            <person name="Qin Q.-L."/>
            <person name="Xie B.-B."/>
            <person name="Chen X.-L."/>
            <person name="Zhou B.-C."/>
            <person name="Zhang Y.-Z."/>
        </authorList>
    </citation>
    <scope>NUCLEOTIDE SEQUENCE [LARGE SCALE GENOMIC DNA]</scope>
    <source>
        <strain evidence="1 2">E407-8</strain>
    </source>
</reference>
<organism evidence="1 2">
    <name type="scientific">Rheinheimera nanhaiensis E407-8</name>
    <dbReference type="NCBI Taxonomy" id="562729"/>
    <lineage>
        <taxon>Bacteria</taxon>
        <taxon>Pseudomonadati</taxon>
        <taxon>Pseudomonadota</taxon>
        <taxon>Gammaproteobacteria</taxon>
        <taxon>Chromatiales</taxon>
        <taxon>Chromatiaceae</taxon>
        <taxon>Rheinheimera</taxon>
    </lineage>
</organism>
<dbReference type="EMBL" id="BAFK01000007">
    <property type="protein sequence ID" value="GAB58693.1"/>
    <property type="molecule type" value="Genomic_DNA"/>
</dbReference>
<proteinExistence type="predicted"/>
<keyword evidence="2" id="KW-1185">Reference proteome</keyword>
<dbReference type="Proteomes" id="UP000004374">
    <property type="component" value="Unassembled WGS sequence"/>
</dbReference>
<evidence type="ECO:0000313" key="2">
    <source>
        <dbReference type="Proteomes" id="UP000004374"/>
    </source>
</evidence>
<sequence>MGSSNSYITHQLSPAEAKTNRLASLPILAKQGAKNAVFLPGRQRFLIKKQQRKISQCPLR</sequence>
<dbReference type="AlphaFoldDB" id="I1DXB5"/>
<comment type="caution">
    <text evidence="1">The sequence shown here is derived from an EMBL/GenBank/DDBJ whole genome shotgun (WGS) entry which is preliminary data.</text>
</comment>
<dbReference type="STRING" id="562729.RNAN_1680"/>
<name>I1DXB5_9GAMM</name>
<gene>
    <name evidence="1" type="ORF">RNAN_1680</name>
</gene>